<dbReference type="EC" id="4.2.1.33" evidence="10"/>
<accession>A0ABS5B0V8</accession>
<keyword evidence="13" id="KW-1185">Reference proteome</keyword>
<reference evidence="12 13" key="1">
    <citation type="submission" date="2018-02" db="EMBL/GenBank/DDBJ databases">
        <title>Draft genome sequence of Streptococcus oricebi CCUG 70868T type strain.</title>
        <authorList>
            <person name="Mendez V."/>
            <person name="Salva-Serra F."/>
            <person name="Jaen-Luchoro D."/>
            <person name="Gonzales-Siles L."/>
            <person name="Karlsson R."/>
            <person name="Engstrom-Jakobsson H."/>
            <person name="Busquets A."/>
            <person name="Gomila M."/>
            <person name="Pineiro-Iglesias B."/>
            <person name="Bennasar-Figueras A."/>
            <person name="Seeger M."/>
            <person name="Moore E."/>
        </authorList>
    </citation>
    <scope>NUCLEOTIDE SEQUENCE [LARGE SCALE GENOMIC DNA]</scope>
    <source>
        <strain evidence="12 13">CCUG 70868</strain>
    </source>
</reference>
<dbReference type="RefSeq" id="WP_209626387.1">
    <property type="nucleotide sequence ID" value="NZ_PRDG01000001.1"/>
</dbReference>
<dbReference type="InterPro" id="IPR004431">
    <property type="entry name" value="3-IsopropMal_deHydase_ssu"/>
</dbReference>
<comment type="catalytic activity">
    <reaction evidence="1 10">
        <text>(2R,3S)-3-isopropylmalate = (2S)-2-isopropylmalate</text>
        <dbReference type="Rhea" id="RHEA:32287"/>
        <dbReference type="ChEBI" id="CHEBI:1178"/>
        <dbReference type="ChEBI" id="CHEBI:35121"/>
        <dbReference type="EC" id="4.2.1.33"/>
    </reaction>
</comment>
<sequence>MEKFTIYTGTTVPLMNDNIDTDQILPKQFLKLIDKKGFGKYLMYAWRYLDSRYTENPDFIFNQEPYRKATILITGDNFGAGSSREHAAWALADYGFKVVIAGSFGDIHYNNELNNGMLPIVQPLEVRQKLASLKSTDQVTINLEEQKIFSPVGEFSFEIDGEWKHKLLNGLDDIGITLQYEDLIAKYEQTRPAYWREEEDIKRLEKEEK</sequence>
<dbReference type="Pfam" id="PF00694">
    <property type="entry name" value="Aconitase_C"/>
    <property type="match status" value="1"/>
</dbReference>
<keyword evidence="6 10" id="KW-0432">Leucine biosynthesis</keyword>
<organism evidence="12 13">
    <name type="scientific">Streptococcus oricebi</name>
    <dbReference type="NCBI Taxonomy" id="1547447"/>
    <lineage>
        <taxon>Bacteria</taxon>
        <taxon>Bacillati</taxon>
        <taxon>Bacillota</taxon>
        <taxon>Bacilli</taxon>
        <taxon>Lactobacillales</taxon>
        <taxon>Streptococcaceae</taxon>
        <taxon>Streptococcus</taxon>
    </lineage>
</organism>
<evidence type="ECO:0000256" key="3">
    <source>
        <dbReference type="ARBA" id="ARBA00004729"/>
    </source>
</evidence>
<dbReference type="HAMAP" id="MF_01031">
    <property type="entry name" value="LeuD_type1"/>
    <property type="match status" value="1"/>
</dbReference>
<dbReference type="Gene3D" id="3.20.19.10">
    <property type="entry name" value="Aconitase, domain 4"/>
    <property type="match status" value="1"/>
</dbReference>
<feature type="domain" description="Aconitase A/isopropylmalate dehydratase small subunit swivel" evidence="11">
    <location>
        <begin position="1"/>
        <end position="123"/>
    </location>
</feature>
<protein>
    <recommendedName>
        <fullName evidence="10">3-isopropylmalate dehydratase small subunit</fullName>
        <ecNumber evidence="10">4.2.1.33</ecNumber>
    </recommendedName>
    <alternativeName>
        <fullName evidence="10">Alpha-IPM isomerase</fullName>
        <shortName evidence="10">IPMI</shortName>
    </alternativeName>
    <alternativeName>
        <fullName evidence="10">Isopropylmalate isomerase</fullName>
    </alternativeName>
</protein>
<comment type="subunit">
    <text evidence="5 10">Heterodimer of LeuC and LeuD.</text>
</comment>
<evidence type="ECO:0000256" key="5">
    <source>
        <dbReference type="ARBA" id="ARBA00011271"/>
    </source>
</evidence>
<dbReference type="CDD" id="cd01577">
    <property type="entry name" value="IPMI_Swivel"/>
    <property type="match status" value="1"/>
</dbReference>
<evidence type="ECO:0000256" key="8">
    <source>
        <dbReference type="ARBA" id="ARBA00023239"/>
    </source>
</evidence>
<keyword evidence="9 10" id="KW-0100">Branched-chain amino acid biosynthesis</keyword>
<evidence type="ECO:0000313" key="12">
    <source>
        <dbReference type="EMBL" id="MBP2622465.1"/>
    </source>
</evidence>
<evidence type="ECO:0000256" key="6">
    <source>
        <dbReference type="ARBA" id="ARBA00022430"/>
    </source>
</evidence>
<evidence type="ECO:0000256" key="4">
    <source>
        <dbReference type="ARBA" id="ARBA00009845"/>
    </source>
</evidence>
<dbReference type="PANTHER" id="PTHR43345:SF5">
    <property type="entry name" value="3-ISOPROPYLMALATE DEHYDRATASE SMALL SUBUNIT"/>
    <property type="match status" value="1"/>
</dbReference>
<proteinExistence type="inferred from homology"/>
<dbReference type="InterPro" id="IPR000573">
    <property type="entry name" value="AconitaseA/IPMdHydase_ssu_swvl"/>
</dbReference>
<evidence type="ECO:0000256" key="1">
    <source>
        <dbReference type="ARBA" id="ARBA00000491"/>
    </source>
</evidence>
<keyword evidence="7 10" id="KW-0028">Amino-acid biosynthesis</keyword>
<comment type="similarity">
    <text evidence="4 10">Belongs to the LeuD family. LeuD type 1 subfamily.</text>
</comment>
<comment type="pathway">
    <text evidence="3 10">Amino-acid biosynthesis; L-leucine biosynthesis; L-leucine from 3-methyl-2-oxobutanoate: step 2/4.</text>
</comment>
<dbReference type="NCBIfam" id="NF002458">
    <property type="entry name" value="PRK01641.1"/>
    <property type="match status" value="1"/>
</dbReference>
<dbReference type="PANTHER" id="PTHR43345">
    <property type="entry name" value="3-ISOPROPYLMALATE DEHYDRATASE SMALL SUBUNIT 2-RELATED-RELATED"/>
    <property type="match status" value="1"/>
</dbReference>
<comment type="caution">
    <text evidence="12">The sequence shown here is derived from an EMBL/GenBank/DDBJ whole genome shotgun (WGS) entry which is preliminary data.</text>
</comment>
<evidence type="ECO:0000256" key="2">
    <source>
        <dbReference type="ARBA" id="ARBA00002695"/>
    </source>
</evidence>
<dbReference type="Proteomes" id="UP001519296">
    <property type="component" value="Unassembled WGS sequence"/>
</dbReference>
<evidence type="ECO:0000259" key="11">
    <source>
        <dbReference type="Pfam" id="PF00694"/>
    </source>
</evidence>
<keyword evidence="8 10" id="KW-0456">Lyase</keyword>
<name>A0ABS5B0V8_9STRE</name>
<gene>
    <name evidence="10 12" type="primary">leuD</name>
    <name evidence="12" type="ORF">C4K46_00775</name>
</gene>
<dbReference type="EMBL" id="PRDG01000001">
    <property type="protein sequence ID" value="MBP2622465.1"/>
    <property type="molecule type" value="Genomic_DNA"/>
</dbReference>
<evidence type="ECO:0000256" key="7">
    <source>
        <dbReference type="ARBA" id="ARBA00022605"/>
    </source>
</evidence>
<dbReference type="InterPro" id="IPR033940">
    <property type="entry name" value="IPMI_Swivel"/>
</dbReference>
<evidence type="ECO:0000256" key="10">
    <source>
        <dbReference type="HAMAP-Rule" id="MF_01031"/>
    </source>
</evidence>
<evidence type="ECO:0000313" key="13">
    <source>
        <dbReference type="Proteomes" id="UP001519296"/>
    </source>
</evidence>
<evidence type="ECO:0000256" key="9">
    <source>
        <dbReference type="ARBA" id="ARBA00023304"/>
    </source>
</evidence>
<dbReference type="InterPro" id="IPR015928">
    <property type="entry name" value="Aconitase/3IPM_dehydase_swvl"/>
</dbReference>
<dbReference type="NCBIfam" id="TIGR00171">
    <property type="entry name" value="leuD"/>
    <property type="match status" value="1"/>
</dbReference>
<dbReference type="InterPro" id="IPR050075">
    <property type="entry name" value="LeuD"/>
</dbReference>
<dbReference type="SUPFAM" id="SSF52016">
    <property type="entry name" value="LeuD/IlvD-like"/>
    <property type="match status" value="1"/>
</dbReference>
<comment type="function">
    <text evidence="2 10">Catalyzes the isomerization between 2-isopropylmalate and 3-isopropylmalate, via the formation of 2-isopropylmaleate.</text>
</comment>